<protein>
    <submittedName>
        <fullName evidence="7">LptF/LptG family permease</fullName>
    </submittedName>
</protein>
<keyword evidence="3 6" id="KW-0812">Transmembrane</keyword>
<dbReference type="Pfam" id="PF03739">
    <property type="entry name" value="LptF_LptG"/>
    <property type="match status" value="2"/>
</dbReference>
<evidence type="ECO:0000256" key="6">
    <source>
        <dbReference type="SAM" id="Phobius"/>
    </source>
</evidence>
<evidence type="ECO:0000256" key="2">
    <source>
        <dbReference type="ARBA" id="ARBA00022475"/>
    </source>
</evidence>
<evidence type="ECO:0000256" key="5">
    <source>
        <dbReference type="ARBA" id="ARBA00023136"/>
    </source>
</evidence>
<feature type="transmembrane region" description="Helical" evidence="6">
    <location>
        <begin position="371"/>
        <end position="391"/>
    </location>
</feature>
<feature type="transmembrane region" description="Helical" evidence="6">
    <location>
        <begin position="102"/>
        <end position="125"/>
    </location>
</feature>
<feature type="transmembrane region" description="Helical" evidence="6">
    <location>
        <begin position="398"/>
        <end position="418"/>
    </location>
</feature>
<name>A0ABS8ELZ5_9FLAO</name>
<organism evidence="7 8">
    <name type="scientific">Winogradskyella immobilis</name>
    <dbReference type="NCBI Taxonomy" id="2816852"/>
    <lineage>
        <taxon>Bacteria</taxon>
        <taxon>Pseudomonadati</taxon>
        <taxon>Bacteroidota</taxon>
        <taxon>Flavobacteriia</taxon>
        <taxon>Flavobacteriales</taxon>
        <taxon>Flavobacteriaceae</taxon>
        <taxon>Winogradskyella</taxon>
    </lineage>
</organism>
<proteinExistence type="predicted"/>
<evidence type="ECO:0000256" key="1">
    <source>
        <dbReference type="ARBA" id="ARBA00004651"/>
    </source>
</evidence>
<dbReference type="PANTHER" id="PTHR33529:SF6">
    <property type="entry name" value="YJGP_YJGQ FAMILY PERMEASE"/>
    <property type="match status" value="1"/>
</dbReference>
<dbReference type="EMBL" id="JAFMPT010000006">
    <property type="protein sequence ID" value="MCC1484234.1"/>
    <property type="molecule type" value="Genomic_DNA"/>
</dbReference>
<dbReference type="InterPro" id="IPR005495">
    <property type="entry name" value="LptG/LptF_permease"/>
</dbReference>
<evidence type="ECO:0000256" key="4">
    <source>
        <dbReference type="ARBA" id="ARBA00022989"/>
    </source>
</evidence>
<keyword evidence="2" id="KW-1003">Cell membrane</keyword>
<evidence type="ECO:0000313" key="8">
    <source>
        <dbReference type="Proteomes" id="UP000778797"/>
    </source>
</evidence>
<reference evidence="7" key="2">
    <citation type="submission" date="2021-10" db="EMBL/GenBank/DDBJ databases">
        <title>Genome of Winogradskyella sp. E313.</title>
        <authorList>
            <person name="Zhou Y."/>
        </authorList>
    </citation>
    <scope>NUCLEOTIDE SEQUENCE</scope>
    <source>
        <strain evidence="7">E313</strain>
    </source>
</reference>
<feature type="transmembrane region" description="Helical" evidence="6">
    <location>
        <begin position="12"/>
        <end position="36"/>
    </location>
</feature>
<evidence type="ECO:0000313" key="7">
    <source>
        <dbReference type="EMBL" id="MCC1484234.1"/>
    </source>
</evidence>
<accession>A0ABS8ELZ5</accession>
<dbReference type="PANTHER" id="PTHR33529">
    <property type="entry name" value="SLR0882 PROTEIN-RELATED"/>
    <property type="match status" value="1"/>
</dbReference>
<feature type="transmembrane region" description="Helical" evidence="6">
    <location>
        <begin position="590"/>
        <end position="610"/>
    </location>
</feature>
<evidence type="ECO:0000256" key="3">
    <source>
        <dbReference type="ARBA" id="ARBA00022692"/>
    </source>
</evidence>
<keyword evidence="4 6" id="KW-1133">Transmembrane helix</keyword>
<feature type="transmembrane region" description="Helical" evidence="6">
    <location>
        <begin position="622"/>
        <end position="642"/>
    </location>
</feature>
<dbReference type="Proteomes" id="UP000778797">
    <property type="component" value="Unassembled WGS sequence"/>
</dbReference>
<feature type="transmembrane region" description="Helical" evidence="6">
    <location>
        <begin position="551"/>
        <end position="575"/>
    </location>
</feature>
<keyword evidence="5 6" id="KW-0472">Membrane</keyword>
<sequence>MKILDRYILVTYLRTFLSVFVIFMFIFVLQGFWLYISDLAGKDLDMVTTMKFIGFYSPKLIPLVVPLTVLLSSIMVFGSFAENYEFAAMKSTGISLQRAMRSLSIFIIALGFGCFLFSNNVIPWGEYNFYNLRRNIAKVKPALAIAEGQFNEIGDINIWVEEKSGDRGQFLKDVKIHKKKSSASGNYTIIVSETGELLSSTDSNILQLKLNNGNYYDELINRKDRNNVRKKPHAQSTFVDYIVNIDLANLNNVDLNEKKSDNRFSMLDVNELSYTIDSLNKEREKKFSDLSTTLYNRSTFDALRVGIEPRKDTLFNGNVMDLFENNQKIQILNLALNTANSSNGIITTNETSIQGRTVWRNRHIIALHEKYVLGIACIILFFVGAPLGALIRKGGLGLPMVLGVLLFLTYHFIGLFAINSAKDGTLNPVLGTWLSTLIMLPLSIYLTSRATKDRGLVELDVILVPLKKLFRSKSELNDIRSVQSYSYYNKHSIDELITVVKNHNDYDIDKKPKQIALQHLFDRNKTLEELNTKGLDVPNYLHKAKNILKDYIDYSTTSLVTYSIGTVLLVLHFVFNNNKLPELAITVKSLSFIAFGIYILYVIVSSIFYSRFYKTIGLSKKRINPILIIFSLPFYPIKYFIFKAKTKEDFHLSCLENIK</sequence>
<keyword evidence="8" id="KW-1185">Reference proteome</keyword>
<dbReference type="RefSeq" id="WP_227476676.1">
    <property type="nucleotide sequence ID" value="NZ_JAFMPT010000006.1"/>
</dbReference>
<comment type="caution">
    <text evidence="7">The sequence shown here is derived from an EMBL/GenBank/DDBJ whole genome shotgun (WGS) entry which is preliminary data.</text>
</comment>
<feature type="transmembrane region" description="Helical" evidence="6">
    <location>
        <begin position="430"/>
        <end position="447"/>
    </location>
</feature>
<feature type="transmembrane region" description="Helical" evidence="6">
    <location>
        <begin position="60"/>
        <end position="81"/>
    </location>
</feature>
<comment type="subcellular location">
    <subcellularLocation>
        <location evidence="1">Cell membrane</location>
        <topology evidence="1">Multi-pass membrane protein</topology>
    </subcellularLocation>
</comment>
<reference evidence="7" key="1">
    <citation type="submission" date="2021-03" db="EMBL/GenBank/DDBJ databases">
        <authorList>
            <person name="Ping X."/>
        </authorList>
    </citation>
    <scope>NUCLEOTIDE SEQUENCE</scope>
    <source>
        <strain evidence="7">E313</strain>
    </source>
</reference>
<gene>
    <name evidence="7" type="ORF">J1C55_06520</name>
</gene>